<organism evidence="4 5">
    <name type="scientific">Ranitomeya imitator</name>
    <name type="common">mimic poison frog</name>
    <dbReference type="NCBI Taxonomy" id="111125"/>
    <lineage>
        <taxon>Eukaryota</taxon>
        <taxon>Metazoa</taxon>
        <taxon>Chordata</taxon>
        <taxon>Craniata</taxon>
        <taxon>Vertebrata</taxon>
        <taxon>Euteleostomi</taxon>
        <taxon>Amphibia</taxon>
        <taxon>Batrachia</taxon>
        <taxon>Anura</taxon>
        <taxon>Neobatrachia</taxon>
        <taxon>Hyloidea</taxon>
        <taxon>Dendrobatidae</taxon>
        <taxon>Dendrobatinae</taxon>
        <taxon>Ranitomeya</taxon>
    </lineage>
</organism>
<keyword evidence="2" id="KW-0472">Membrane</keyword>
<dbReference type="PROSITE" id="PS50835">
    <property type="entry name" value="IG_LIKE"/>
    <property type="match status" value="5"/>
</dbReference>
<dbReference type="InterPro" id="IPR003597">
    <property type="entry name" value="Ig_C1-set"/>
</dbReference>
<evidence type="ECO:0000313" key="5">
    <source>
        <dbReference type="Proteomes" id="UP001176940"/>
    </source>
</evidence>
<dbReference type="SMART" id="SM00407">
    <property type="entry name" value="IGc1"/>
    <property type="match status" value="3"/>
</dbReference>
<evidence type="ECO:0000259" key="3">
    <source>
        <dbReference type="PROSITE" id="PS50835"/>
    </source>
</evidence>
<keyword evidence="1" id="KW-0393">Immunoglobulin domain</keyword>
<dbReference type="Pfam" id="PF07654">
    <property type="entry name" value="C1-set"/>
    <property type="match status" value="3"/>
</dbReference>
<name>A0ABN9L1Q6_9NEOB</name>
<dbReference type="SMART" id="SM00409">
    <property type="entry name" value="IG"/>
    <property type="match status" value="4"/>
</dbReference>
<feature type="domain" description="Ig-like" evidence="3">
    <location>
        <begin position="394"/>
        <end position="492"/>
    </location>
</feature>
<proteinExistence type="predicted"/>
<dbReference type="Proteomes" id="UP001176940">
    <property type="component" value="Unassembled WGS sequence"/>
</dbReference>
<dbReference type="Gene3D" id="2.60.40.10">
    <property type="entry name" value="Immunoglobulins"/>
    <property type="match status" value="5"/>
</dbReference>
<dbReference type="EMBL" id="CAUEEQ010007334">
    <property type="protein sequence ID" value="CAJ0930913.1"/>
    <property type="molecule type" value="Genomic_DNA"/>
</dbReference>
<dbReference type="SUPFAM" id="SSF48726">
    <property type="entry name" value="Immunoglobulin"/>
    <property type="match status" value="5"/>
</dbReference>
<keyword evidence="2" id="KW-0812">Transmembrane</keyword>
<dbReference type="InterPro" id="IPR003006">
    <property type="entry name" value="Ig/MHC_CS"/>
</dbReference>
<gene>
    <name evidence="4" type="ORF">RIMI_LOCUS4527458</name>
</gene>
<feature type="domain" description="Ig-like" evidence="3">
    <location>
        <begin position="20"/>
        <end position="116"/>
    </location>
</feature>
<keyword evidence="2" id="KW-1133">Transmembrane helix</keyword>
<evidence type="ECO:0000256" key="1">
    <source>
        <dbReference type="ARBA" id="ARBA00023319"/>
    </source>
</evidence>
<protein>
    <recommendedName>
        <fullName evidence="3">Ig-like domain-containing protein</fullName>
    </recommendedName>
</protein>
<sequence>MDDPGCCIKDGLERGKSKCLEVTTSPPQPLVLVDGDILLHCHFTFLEPIRAEDVAVKWTVKSSGDAVRPVYTFDGVRINSLRPESSIDHRLLETGNASLYLPNLTLEDEGEYTCTVLISPEVGEASLVLRLAAQPTIGLLPVDPRVTSGEMKTFICKISHFYPQDLDIKWIMKKEKRETVLTKDICSGVPFQGKNGTFSADSQVSILFTEEDDGSVIGCEVRHQSLPRPLRIDTAIHLTVVQVSGRVALLVSAILLMMALIVASVILYWKFLASVTPEVSAIILPELILADERMEAICNINGFRPKAVNICWYIEKSDQGVGSGLGKDEPLLQAATALTSHARHPEVSKHGSLFNATSKLSYTPSRHALVCVVQHKALGAAARRVSHVSVAARPKKSYITSWPQDPRRGDKLTLSCIVERFYPKPIVVTWLRNGQIHSGAAQFGPFPCENDYYSVWSQIDLIVTEEEDGVMYTCRISHRSLSGVEELSYEINAQGTPPGVQFISADPVTPTIGQELLLSCSISNFFPRDIVVDWSKDGIKLDAGACEFLCVTNTSGVHSMWSFLRFTPAAEDDGCVFTCSVQHTALRHREERTYTLSLPAENHGV</sequence>
<dbReference type="InterPro" id="IPR007110">
    <property type="entry name" value="Ig-like_dom"/>
</dbReference>
<dbReference type="InterPro" id="IPR013783">
    <property type="entry name" value="Ig-like_fold"/>
</dbReference>
<accession>A0ABN9L1Q6</accession>
<comment type="caution">
    <text evidence="4">The sequence shown here is derived from an EMBL/GenBank/DDBJ whole genome shotgun (WGS) entry which is preliminary data.</text>
</comment>
<keyword evidence="5" id="KW-1185">Reference proteome</keyword>
<dbReference type="PROSITE" id="PS00290">
    <property type="entry name" value="IG_MHC"/>
    <property type="match status" value="1"/>
</dbReference>
<dbReference type="InterPro" id="IPR003599">
    <property type="entry name" value="Ig_sub"/>
</dbReference>
<dbReference type="Pfam" id="PF07686">
    <property type="entry name" value="V-set"/>
    <property type="match status" value="1"/>
</dbReference>
<feature type="domain" description="Ig-like" evidence="3">
    <location>
        <begin position="498"/>
        <end position="595"/>
    </location>
</feature>
<reference evidence="4" key="1">
    <citation type="submission" date="2023-07" db="EMBL/GenBank/DDBJ databases">
        <authorList>
            <person name="Stuckert A."/>
        </authorList>
    </citation>
    <scope>NUCLEOTIDE SEQUENCE</scope>
</reference>
<feature type="domain" description="Ig-like" evidence="3">
    <location>
        <begin position="277"/>
        <end position="386"/>
    </location>
</feature>
<dbReference type="InterPro" id="IPR036179">
    <property type="entry name" value="Ig-like_dom_sf"/>
</dbReference>
<dbReference type="CDD" id="cd00098">
    <property type="entry name" value="IgC1"/>
    <property type="match status" value="3"/>
</dbReference>
<feature type="transmembrane region" description="Helical" evidence="2">
    <location>
        <begin position="247"/>
        <end position="269"/>
    </location>
</feature>
<evidence type="ECO:0000256" key="2">
    <source>
        <dbReference type="SAM" id="Phobius"/>
    </source>
</evidence>
<feature type="domain" description="Ig-like" evidence="3">
    <location>
        <begin position="135"/>
        <end position="231"/>
    </location>
</feature>
<dbReference type="PANTHER" id="PTHR23411">
    <property type="entry name" value="TAPASIN"/>
    <property type="match status" value="1"/>
</dbReference>
<dbReference type="InterPro" id="IPR050380">
    <property type="entry name" value="Immune_Resp_Modulators"/>
</dbReference>
<dbReference type="InterPro" id="IPR013106">
    <property type="entry name" value="Ig_V-set"/>
</dbReference>
<evidence type="ECO:0000313" key="4">
    <source>
        <dbReference type="EMBL" id="CAJ0930913.1"/>
    </source>
</evidence>